<keyword evidence="5" id="KW-1185">Reference proteome</keyword>
<feature type="region of interest" description="Disordered" evidence="1">
    <location>
        <begin position="309"/>
        <end position="341"/>
    </location>
</feature>
<dbReference type="AlphaFoldDB" id="A0A8K0JP16"/>
<keyword evidence="2" id="KW-0472">Membrane</keyword>
<keyword evidence="2" id="KW-0812">Transmembrane</keyword>
<proteinExistence type="predicted"/>
<gene>
    <name evidence="4" type="ORF">FFLO_01673</name>
</gene>
<feature type="region of interest" description="Disordered" evidence="1">
    <location>
        <begin position="428"/>
        <end position="458"/>
    </location>
</feature>
<evidence type="ECO:0000256" key="2">
    <source>
        <dbReference type="SAM" id="Phobius"/>
    </source>
</evidence>
<feature type="compositionally biased region" description="Low complexity" evidence="1">
    <location>
        <begin position="247"/>
        <end position="268"/>
    </location>
</feature>
<feature type="compositionally biased region" description="Basic and acidic residues" evidence="1">
    <location>
        <begin position="527"/>
        <end position="548"/>
    </location>
</feature>
<feature type="signal peptide" evidence="3">
    <location>
        <begin position="1"/>
        <end position="21"/>
    </location>
</feature>
<organism evidence="4 5">
    <name type="scientific">Filobasidium floriforme</name>
    <dbReference type="NCBI Taxonomy" id="5210"/>
    <lineage>
        <taxon>Eukaryota</taxon>
        <taxon>Fungi</taxon>
        <taxon>Dikarya</taxon>
        <taxon>Basidiomycota</taxon>
        <taxon>Agaricomycotina</taxon>
        <taxon>Tremellomycetes</taxon>
        <taxon>Filobasidiales</taxon>
        <taxon>Filobasidiaceae</taxon>
        <taxon>Filobasidium</taxon>
    </lineage>
</organism>
<feature type="region of interest" description="Disordered" evidence="1">
    <location>
        <begin position="232"/>
        <end position="269"/>
    </location>
</feature>
<dbReference type="OrthoDB" id="2563735at2759"/>
<feature type="transmembrane region" description="Helical" evidence="2">
    <location>
        <begin position="277"/>
        <end position="303"/>
    </location>
</feature>
<feature type="compositionally biased region" description="Polar residues" evidence="1">
    <location>
        <begin position="493"/>
        <end position="506"/>
    </location>
</feature>
<evidence type="ECO:0000256" key="3">
    <source>
        <dbReference type="SAM" id="SignalP"/>
    </source>
</evidence>
<feature type="region of interest" description="Disordered" evidence="1">
    <location>
        <begin position="476"/>
        <end position="624"/>
    </location>
</feature>
<feature type="compositionally biased region" description="Polar residues" evidence="1">
    <location>
        <begin position="236"/>
        <end position="246"/>
    </location>
</feature>
<sequence length="675" mass="71146">MFRRSLALLALSLTGPTSTLAFVFQWAPPSYQCYTQTLSWTGGLPPFKAIITPSLQKAFVYDIPASAYNVESATGSYDIQLQLYSGIQYVLWMSDATGVGTGGSTNIMTVQGYGESACLSTADRNQTQMTWSVETFQRNIVQCKASFPMDWSQTVESGQAPFNMTVISLDQSFDPFDVDFGSNSSVDWQVNLKAGSEFTIMFNDARGYGTGGTGERYQVNSTAVGDTSCLDGGGNQTITPGVSHTRTSTVMSTNAVSTSSASSAPNNNDDGGLSDTAMYAVASVGAVIGVALSAAIGFCCFIYRRRRRNREQGQGQGSTGGARREGDGGSGAGALGLGLGRFRRRGRNGEQRYGHPNEGVDLFDGGSSIHGSEFSPVGGGPARMGARTLSDNYSPMPYTPGGGGGDQSPGGYIGGDYPLSATGTFTSAGVAGRGNGRDGDGEAWHELGEYPASNPFDDRTLSREESLAALVDRKWPLPAPSHSATPTSASANGERNSPLDTGSHTDTPLLRHFPAPGEASALSPAGQRKEDEMLAEFERARGESREQDASDPAGLAAGSTWSGSGNSRNASTTMLPPPTGTFRVTNAGEGDPIVATPPPSATMPRAPTSAGTGQRRRRLVDPFDTVQPRFVRHADAGRVTREAEVIDLPPLYTDLDHRPNNQANDQESPAEGRAM</sequence>
<name>A0A8K0JP16_9TREE</name>
<feature type="chain" id="PRO_5035439623" evidence="3">
    <location>
        <begin position="22"/>
        <end position="675"/>
    </location>
</feature>
<accession>A0A8K0JP16</accession>
<keyword evidence="3" id="KW-0732">Signal</keyword>
<feature type="compositionally biased region" description="Polar residues" evidence="1">
    <location>
        <begin position="559"/>
        <end position="574"/>
    </location>
</feature>
<protein>
    <submittedName>
        <fullName evidence="4">Uncharacterized protein</fullName>
    </submittedName>
</protein>
<feature type="compositionally biased region" description="Gly residues" evidence="1">
    <location>
        <begin position="328"/>
        <end position="339"/>
    </location>
</feature>
<dbReference type="Proteomes" id="UP000812966">
    <property type="component" value="Unassembled WGS sequence"/>
</dbReference>
<evidence type="ECO:0000313" key="4">
    <source>
        <dbReference type="EMBL" id="KAG7562844.1"/>
    </source>
</evidence>
<feature type="compositionally biased region" description="Basic and acidic residues" evidence="1">
    <location>
        <begin position="435"/>
        <end position="448"/>
    </location>
</feature>
<comment type="caution">
    <text evidence="4">The sequence shown here is derived from an EMBL/GenBank/DDBJ whole genome shotgun (WGS) entry which is preliminary data.</text>
</comment>
<reference evidence="4" key="1">
    <citation type="submission" date="2020-04" db="EMBL/GenBank/DDBJ databases">
        <title>Analysis of mating type loci in Filobasidium floriforme.</title>
        <authorList>
            <person name="Nowrousian M."/>
        </authorList>
    </citation>
    <scope>NUCLEOTIDE SEQUENCE</scope>
    <source>
        <strain evidence="4">CBS 6242</strain>
    </source>
</reference>
<feature type="region of interest" description="Disordered" evidence="1">
    <location>
        <begin position="650"/>
        <end position="675"/>
    </location>
</feature>
<feature type="compositionally biased region" description="Low complexity" evidence="1">
    <location>
        <begin position="480"/>
        <end position="491"/>
    </location>
</feature>
<evidence type="ECO:0000256" key="1">
    <source>
        <dbReference type="SAM" id="MobiDB-lite"/>
    </source>
</evidence>
<keyword evidence="2" id="KW-1133">Transmembrane helix</keyword>
<dbReference type="EMBL" id="JABELV010000024">
    <property type="protein sequence ID" value="KAG7562844.1"/>
    <property type="molecule type" value="Genomic_DNA"/>
</dbReference>
<evidence type="ECO:0000313" key="5">
    <source>
        <dbReference type="Proteomes" id="UP000812966"/>
    </source>
</evidence>